<dbReference type="Gene3D" id="1.20.5.4820">
    <property type="match status" value="1"/>
</dbReference>
<evidence type="ECO:0000256" key="3">
    <source>
        <dbReference type="ARBA" id="ARBA00023123"/>
    </source>
</evidence>
<name>A0AAD2FX77_9STRA</name>
<gene>
    <name evidence="9" type="ORF">CYCCA115_LOCUS15692</name>
</gene>
<accession>A0AAD2FX77</accession>
<evidence type="ECO:0000256" key="2">
    <source>
        <dbReference type="ARBA" id="ARBA00022840"/>
    </source>
</evidence>
<comment type="caution">
    <text evidence="9">The sequence shown here is derived from an EMBL/GenBank/DDBJ whole genome shotgun (WGS) entry which is preliminary data.</text>
</comment>
<evidence type="ECO:0000313" key="9">
    <source>
        <dbReference type="EMBL" id="CAJ1955317.1"/>
    </source>
</evidence>
<dbReference type="SMART" id="SM00242">
    <property type="entry name" value="MYSc"/>
    <property type="match status" value="1"/>
</dbReference>
<protein>
    <recommendedName>
        <fullName evidence="8">Myosin motor domain-containing protein</fullName>
    </recommendedName>
</protein>
<dbReference type="InterPro" id="IPR036961">
    <property type="entry name" value="Kinesin_motor_dom_sf"/>
</dbReference>
<sequence length="1143" mass="128397">MGGDQESYVFIRDPEYAWIPAIKTGNDDKKAFVKVPKYRDEQSILCDGGSGAKEWEEDSVPLKDYNKGVLPLQNVDGAGHLKPFPDMCQLTFLHEAGILYNLKYRHGKGLPYTRTGDIIIAVNPFQWFTDIYTEKVRNRYSRILVWEYDPDAGGGDPRDDVDPHVYETSSLCYTGLAFGGKDQSILVSGESGAGKTETVKIAMNHIASCQQGPNAGSMETSPILERVVRSNPLLEAFGNAKTVRNDNSSRFGKYIQLQFDMGTKAEQEFRSRDKATCTLAGSKCEAYLLEKNRISEHGPGERTYHIFYQIIAAKDKTTYWSKLAGTTNEQFMFVGEACTTTIEGMSDADHFANTVTTLGEVGVVDDQLMTLMQAIIMVLQMGNITFEPKAGDDDKSEVSSKKEFADLCELMCIDQNILEVCFTERTMKTRNETYKVPLNPKVAREATESFAKEIYSRAFLWLVRCINDATAAELNYKSGSMKDFGIIGLLDIFGFESFVRNRFEQLCINYCNEKLQAKFTEDIFRSVQLEYEKEGIPLDEISYDDNTDVLDLIEGKTGLLAMLNEECVRPKGEDQAFVTKALAANKKSPCLFANKTNRRGFGIHHYAGKVLYDAEGFVSANQETLPADLSEAASLSSNEILAKHMTNDSCTNFDNKKAAAAEPSRGAPRRAKSNLVSPTVWAKYKGQLASLMAMLKTTNSRYIRCIKPNKPKKPVLMQHVTTIEQLRCAGVVAAVTLSRSAFPNRMDNSVVRFKFWQMWDKEKFPSKGTKDMDQPVKLQHDCQALLACALAPLAENDPKTGKPVTIFCVGKTRSYFKFGALEFLESHRSAGLDVHAIQMQRVARTFLARKKLVGSAKARKEGVFIIQRFCRCVKAKKEAKKEVEKMKIVQAKRLEKQAKEAEEKAFEQQLKAEIEDREYSAKKEYNKYDQRLDEVAGQIKEAEGRFKERKDEAVERVESAKTEAQELRDKLENEIKPAAREPAKQAAAQKTKLEESGKLIAFLQKENKKLKSANDKAKKEMKKVKETNEKLVASNESAGQSFEMLNDQSKKMSNNTSGVNKQIEKYKKDNASLREDLKKKQEFYNAEAQIRLQYQKTLAQILDVFQDNCKDADLVEDVVCVALECESEAKALLAAAEAAAPGM</sequence>
<proteinExistence type="inferred from homology"/>
<dbReference type="Pfam" id="PF00063">
    <property type="entry name" value="Myosin_head"/>
    <property type="match status" value="1"/>
</dbReference>
<dbReference type="CDD" id="cd00124">
    <property type="entry name" value="MYSc"/>
    <property type="match status" value="1"/>
</dbReference>
<comment type="similarity">
    <text evidence="6">Belongs to the TRAFAC class myosin-kinesin ATPase superfamily. Myosin family.</text>
</comment>
<feature type="domain" description="Myosin motor" evidence="8">
    <location>
        <begin position="82"/>
        <end position="829"/>
    </location>
</feature>
<keyword evidence="1 6" id="KW-0547">Nucleotide-binding</keyword>
<dbReference type="AlphaFoldDB" id="A0AAD2FX77"/>
<keyword evidence="4 6" id="KW-0505">Motor protein</keyword>
<dbReference type="InterPro" id="IPR001609">
    <property type="entry name" value="Myosin_head_motor_dom-like"/>
</dbReference>
<dbReference type="PANTHER" id="PTHR13140">
    <property type="entry name" value="MYOSIN"/>
    <property type="match status" value="1"/>
</dbReference>
<dbReference type="InterPro" id="IPR027417">
    <property type="entry name" value="P-loop_NTPase"/>
</dbReference>
<dbReference type="GO" id="GO:0007015">
    <property type="term" value="P:actin filament organization"/>
    <property type="evidence" value="ECO:0007669"/>
    <property type="project" value="TreeGrafter"/>
</dbReference>
<evidence type="ECO:0000256" key="6">
    <source>
        <dbReference type="PROSITE-ProRule" id="PRU00782"/>
    </source>
</evidence>
<dbReference type="Pfam" id="PF00612">
    <property type="entry name" value="IQ"/>
    <property type="match status" value="1"/>
</dbReference>
<dbReference type="PROSITE" id="PS51456">
    <property type="entry name" value="MYOSIN_MOTOR"/>
    <property type="match status" value="1"/>
</dbReference>
<organism evidence="9 10">
    <name type="scientific">Cylindrotheca closterium</name>
    <dbReference type="NCBI Taxonomy" id="2856"/>
    <lineage>
        <taxon>Eukaryota</taxon>
        <taxon>Sar</taxon>
        <taxon>Stramenopiles</taxon>
        <taxon>Ochrophyta</taxon>
        <taxon>Bacillariophyta</taxon>
        <taxon>Bacillariophyceae</taxon>
        <taxon>Bacillariophycidae</taxon>
        <taxon>Bacillariales</taxon>
        <taxon>Bacillariaceae</taxon>
        <taxon>Cylindrotheca</taxon>
    </lineage>
</organism>
<feature type="region of interest" description="Actin-binding" evidence="6">
    <location>
        <begin position="688"/>
        <end position="710"/>
    </location>
</feature>
<dbReference type="GO" id="GO:0016459">
    <property type="term" value="C:myosin complex"/>
    <property type="evidence" value="ECO:0007669"/>
    <property type="project" value="UniProtKB-KW"/>
</dbReference>
<keyword evidence="3 6" id="KW-0518">Myosin</keyword>
<keyword evidence="7" id="KW-0175">Coiled coil</keyword>
<keyword evidence="10" id="KW-1185">Reference proteome</keyword>
<dbReference type="Gene3D" id="1.10.10.820">
    <property type="match status" value="1"/>
</dbReference>
<evidence type="ECO:0000259" key="8">
    <source>
        <dbReference type="PROSITE" id="PS51456"/>
    </source>
</evidence>
<dbReference type="GO" id="GO:0051015">
    <property type="term" value="F:actin filament binding"/>
    <property type="evidence" value="ECO:0007669"/>
    <property type="project" value="TreeGrafter"/>
</dbReference>
<feature type="coiled-coil region" evidence="7">
    <location>
        <begin position="884"/>
        <end position="1034"/>
    </location>
</feature>
<dbReference type="PANTHER" id="PTHR13140:SF706">
    <property type="entry name" value="DILUTE CLASS UNCONVENTIONAL MYOSIN, ISOFORM C"/>
    <property type="match status" value="1"/>
</dbReference>
<dbReference type="PRINTS" id="PR00193">
    <property type="entry name" value="MYOSINHEAVY"/>
</dbReference>
<feature type="binding site" evidence="6">
    <location>
        <begin position="189"/>
        <end position="196"/>
    </location>
    <ligand>
        <name>ATP</name>
        <dbReference type="ChEBI" id="CHEBI:30616"/>
    </ligand>
</feature>
<keyword evidence="2 6" id="KW-0067">ATP-binding</keyword>
<dbReference type="GO" id="GO:0016020">
    <property type="term" value="C:membrane"/>
    <property type="evidence" value="ECO:0007669"/>
    <property type="project" value="TreeGrafter"/>
</dbReference>
<dbReference type="Gene3D" id="1.20.120.720">
    <property type="entry name" value="Myosin VI head, motor domain, U50 subdomain"/>
    <property type="match status" value="1"/>
</dbReference>
<dbReference type="EMBL" id="CAKOGP040001881">
    <property type="protein sequence ID" value="CAJ1955317.1"/>
    <property type="molecule type" value="Genomic_DNA"/>
</dbReference>
<dbReference type="GO" id="GO:0005737">
    <property type="term" value="C:cytoplasm"/>
    <property type="evidence" value="ECO:0007669"/>
    <property type="project" value="TreeGrafter"/>
</dbReference>
<dbReference type="SUPFAM" id="SSF52540">
    <property type="entry name" value="P-loop containing nucleoside triphosphate hydrolases"/>
    <property type="match status" value="1"/>
</dbReference>
<dbReference type="Gene3D" id="3.40.850.10">
    <property type="entry name" value="Kinesin motor domain"/>
    <property type="match status" value="1"/>
</dbReference>
<dbReference type="Gene3D" id="1.20.58.530">
    <property type="match status" value="1"/>
</dbReference>
<dbReference type="Proteomes" id="UP001295423">
    <property type="component" value="Unassembled WGS sequence"/>
</dbReference>
<dbReference type="InterPro" id="IPR000048">
    <property type="entry name" value="IQ_motif_EF-hand-BS"/>
</dbReference>
<evidence type="ECO:0000313" key="10">
    <source>
        <dbReference type="Proteomes" id="UP001295423"/>
    </source>
</evidence>
<dbReference type="GO" id="GO:0000146">
    <property type="term" value="F:microfilament motor activity"/>
    <property type="evidence" value="ECO:0007669"/>
    <property type="project" value="TreeGrafter"/>
</dbReference>
<dbReference type="GO" id="GO:0005524">
    <property type="term" value="F:ATP binding"/>
    <property type="evidence" value="ECO:0007669"/>
    <property type="project" value="UniProtKB-UniRule"/>
</dbReference>
<keyword evidence="5 6" id="KW-0009">Actin-binding</keyword>
<evidence type="ECO:0000256" key="7">
    <source>
        <dbReference type="SAM" id="Coils"/>
    </source>
</evidence>
<evidence type="ECO:0000256" key="4">
    <source>
        <dbReference type="ARBA" id="ARBA00023175"/>
    </source>
</evidence>
<evidence type="ECO:0000256" key="5">
    <source>
        <dbReference type="ARBA" id="ARBA00023203"/>
    </source>
</evidence>
<evidence type="ECO:0000256" key="1">
    <source>
        <dbReference type="ARBA" id="ARBA00022741"/>
    </source>
</evidence>
<reference evidence="9" key="1">
    <citation type="submission" date="2023-08" db="EMBL/GenBank/DDBJ databases">
        <authorList>
            <person name="Audoor S."/>
            <person name="Bilcke G."/>
        </authorList>
    </citation>
    <scope>NUCLEOTIDE SEQUENCE</scope>
</reference>